<dbReference type="RefSeq" id="XP_056503041.1">
    <property type="nucleotide sequence ID" value="XM_056643629.1"/>
</dbReference>
<keyword evidence="2" id="KW-1185">Reference proteome</keyword>
<reference evidence="1" key="1">
    <citation type="submission" date="2022-11" db="EMBL/GenBank/DDBJ databases">
        <authorList>
            <person name="Petersen C."/>
        </authorList>
    </citation>
    <scope>NUCLEOTIDE SEQUENCE</scope>
    <source>
        <strain evidence="1">IBT 23319</strain>
    </source>
</reference>
<proteinExistence type="predicted"/>
<dbReference type="GeneID" id="81382796"/>
<comment type="caution">
    <text evidence="1">The sequence shown here is derived from an EMBL/GenBank/DDBJ whole genome shotgun (WGS) entry which is preliminary data.</text>
</comment>
<accession>A0A9W9P5A9</accession>
<protein>
    <submittedName>
        <fullName evidence="1">Uncharacterized protein</fullName>
    </submittedName>
</protein>
<dbReference type="AlphaFoldDB" id="A0A9W9P5A9"/>
<dbReference type="OrthoDB" id="4522394at2759"/>
<gene>
    <name evidence="1" type="ORF">N7469_004709</name>
</gene>
<evidence type="ECO:0000313" key="2">
    <source>
        <dbReference type="Proteomes" id="UP001147733"/>
    </source>
</evidence>
<evidence type="ECO:0000313" key="1">
    <source>
        <dbReference type="EMBL" id="KAJ5235541.1"/>
    </source>
</evidence>
<reference evidence="1" key="2">
    <citation type="journal article" date="2023" name="IMA Fungus">
        <title>Comparative genomic study of the Penicillium genus elucidates a diverse pangenome and 15 lateral gene transfer events.</title>
        <authorList>
            <person name="Petersen C."/>
            <person name="Sorensen T."/>
            <person name="Nielsen M.R."/>
            <person name="Sondergaard T.E."/>
            <person name="Sorensen J.L."/>
            <person name="Fitzpatrick D.A."/>
            <person name="Frisvad J.C."/>
            <person name="Nielsen K.L."/>
        </authorList>
    </citation>
    <scope>NUCLEOTIDE SEQUENCE</scope>
    <source>
        <strain evidence="1">IBT 23319</strain>
    </source>
</reference>
<dbReference type="EMBL" id="JAPQKT010000003">
    <property type="protein sequence ID" value="KAJ5235541.1"/>
    <property type="molecule type" value="Genomic_DNA"/>
</dbReference>
<dbReference type="Proteomes" id="UP001147733">
    <property type="component" value="Unassembled WGS sequence"/>
</dbReference>
<name>A0A9W9P5A9_PENCI</name>
<organism evidence="1 2">
    <name type="scientific">Penicillium citrinum</name>
    <dbReference type="NCBI Taxonomy" id="5077"/>
    <lineage>
        <taxon>Eukaryota</taxon>
        <taxon>Fungi</taxon>
        <taxon>Dikarya</taxon>
        <taxon>Ascomycota</taxon>
        <taxon>Pezizomycotina</taxon>
        <taxon>Eurotiomycetes</taxon>
        <taxon>Eurotiomycetidae</taxon>
        <taxon>Eurotiales</taxon>
        <taxon>Aspergillaceae</taxon>
        <taxon>Penicillium</taxon>
    </lineage>
</organism>
<sequence length="108" mass="12287">MPPKPVQDASTMPEAQGLKYDESEMAFFMAKLSYHSTAEERMASHDSNLVSISEAQAKILKLWDMLRQTEKELAEKGKSLPPTDKRQLAQFEWRFKHLEQTATKTTGG</sequence>